<proteinExistence type="predicted"/>
<evidence type="ECO:0000313" key="3">
    <source>
        <dbReference type="Proteomes" id="UP000178776"/>
    </source>
</evidence>
<reference evidence="2 3" key="1">
    <citation type="submission" date="2016-10" db="EMBL/GenBank/DDBJ databases">
        <title>Chromobacterium muskegensis sp. nov., an insecticidal bacterium isolated from Sphagnum bogs.</title>
        <authorList>
            <person name="Sparks M.E."/>
            <person name="Blackburn M.B."/>
            <person name="Gundersen-Rindal D.E."/>
            <person name="Mitchell A."/>
            <person name="Farrar R."/>
            <person name="Kuhar D."/>
        </authorList>
    </citation>
    <scope>NUCLEOTIDE SEQUENCE [LARGE SCALE GENOMIC DNA]</scope>
    <source>
        <strain evidence="2 3">21-1</strain>
    </source>
</reference>
<gene>
    <name evidence="2" type="ORF">BKX93_05005</name>
</gene>
<dbReference type="GeneID" id="68840566"/>
<evidence type="ECO:0000313" key="2">
    <source>
        <dbReference type="EMBL" id="AOZ49417.1"/>
    </source>
</evidence>
<dbReference type="Pfam" id="PF12680">
    <property type="entry name" value="SnoaL_2"/>
    <property type="match status" value="1"/>
</dbReference>
<dbReference type="PANTHER" id="PTHR41252:SF1">
    <property type="entry name" value="BLR2505 PROTEIN"/>
    <property type="match status" value="1"/>
</dbReference>
<dbReference type="EMBL" id="CP017707">
    <property type="protein sequence ID" value="AOZ49417.1"/>
    <property type="molecule type" value="Genomic_DNA"/>
</dbReference>
<name>A0A1D9LDR0_9NEIS</name>
<dbReference type="InterPro" id="IPR037401">
    <property type="entry name" value="SnoaL-like"/>
</dbReference>
<dbReference type="KEGG" id="cvc:BKX93_05005"/>
<feature type="domain" description="SnoaL-like" evidence="1">
    <location>
        <begin position="10"/>
        <end position="116"/>
    </location>
</feature>
<dbReference type="PANTHER" id="PTHR41252">
    <property type="entry name" value="BLR2505 PROTEIN"/>
    <property type="match status" value="1"/>
</dbReference>
<evidence type="ECO:0000259" key="1">
    <source>
        <dbReference type="Pfam" id="PF12680"/>
    </source>
</evidence>
<dbReference type="SUPFAM" id="SSF54427">
    <property type="entry name" value="NTF2-like"/>
    <property type="match status" value="1"/>
</dbReference>
<dbReference type="Gene3D" id="3.10.450.50">
    <property type="match status" value="1"/>
</dbReference>
<dbReference type="RefSeq" id="WP_070978989.1">
    <property type="nucleotide sequence ID" value="NZ_CP017707.1"/>
</dbReference>
<accession>A0A1D9LDR0</accession>
<dbReference type="STRING" id="1108595.BKX93_05005"/>
<dbReference type="InterPro" id="IPR032710">
    <property type="entry name" value="NTF2-like_dom_sf"/>
</dbReference>
<dbReference type="Proteomes" id="UP000178776">
    <property type="component" value="Chromosome"/>
</dbReference>
<dbReference type="AlphaFoldDB" id="A0A1D9LDR0"/>
<organism evidence="2 3">
    <name type="scientific">Chromobacterium vaccinii</name>
    <dbReference type="NCBI Taxonomy" id="1108595"/>
    <lineage>
        <taxon>Bacteria</taxon>
        <taxon>Pseudomonadati</taxon>
        <taxon>Pseudomonadota</taxon>
        <taxon>Betaproteobacteria</taxon>
        <taxon>Neisseriales</taxon>
        <taxon>Chromobacteriaceae</taxon>
        <taxon>Chromobacterium</taxon>
    </lineage>
</organism>
<sequence>MTNRSNLDIVRATYEGKSEDNGRNLLAALAPGAEWTEAAGFPYAGTYVGPQAIVENVFQRLGSEWDGYRAAVDHYYVDGDNVVAQGFYHGAYRATGKSFTASFAHVYTLKDGKIVKFEQIVDSAKVWEAMRP</sequence>
<protein>
    <submittedName>
        <fullName evidence="2">DUF4440 domain-containing protein</fullName>
    </submittedName>
</protein>